<evidence type="ECO:0000313" key="4">
    <source>
        <dbReference type="Proteomes" id="UP000001194"/>
    </source>
</evidence>
<dbReference type="EMBL" id="DS547115">
    <property type="protein sequence ID" value="EDR05087.1"/>
    <property type="molecule type" value="Genomic_DNA"/>
</dbReference>
<dbReference type="Proteomes" id="UP000001194">
    <property type="component" value="Unassembled WGS sequence"/>
</dbReference>
<dbReference type="RefSeq" id="XP_001884477.1">
    <property type="nucleotide sequence ID" value="XM_001884442.1"/>
</dbReference>
<feature type="region of interest" description="Disordered" evidence="1">
    <location>
        <begin position="860"/>
        <end position="938"/>
    </location>
</feature>
<gene>
    <name evidence="3" type="ORF">LACBIDRAFT_330197</name>
</gene>
<dbReference type="InParanoid" id="B0DKL7"/>
<dbReference type="CDD" id="cd11655">
    <property type="entry name" value="rap1_myb-like"/>
    <property type="match status" value="1"/>
</dbReference>
<feature type="compositionally biased region" description="Polar residues" evidence="1">
    <location>
        <begin position="472"/>
        <end position="482"/>
    </location>
</feature>
<reference evidence="3 4" key="1">
    <citation type="journal article" date="2008" name="Nature">
        <title>The genome of Laccaria bicolor provides insights into mycorrhizal symbiosis.</title>
        <authorList>
            <person name="Martin F."/>
            <person name="Aerts A."/>
            <person name="Ahren D."/>
            <person name="Brun A."/>
            <person name="Danchin E.G.J."/>
            <person name="Duchaussoy F."/>
            <person name="Gibon J."/>
            <person name="Kohler A."/>
            <person name="Lindquist E."/>
            <person name="Pereda V."/>
            <person name="Salamov A."/>
            <person name="Shapiro H.J."/>
            <person name="Wuyts J."/>
            <person name="Blaudez D."/>
            <person name="Buee M."/>
            <person name="Brokstein P."/>
            <person name="Canbaeck B."/>
            <person name="Cohen D."/>
            <person name="Courty P.E."/>
            <person name="Coutinho P.M."/>
            <person name="Delaruelle C."/>
            <person name="Detter J.C."/>
            <person name="Deveau A."/>
            <person name="DiFazio S."/>
            <person name="Duplessis S."/>
            <person name="Fraissinet-Tachet L."/>
            <person name="Lucic E."/>
            <person name="Frey-Klett P."/>
            <person name="Fourrey C."/>
            <person name="Feussner I."/>
            <person name="Gay G."/>
            <person name="Grimwood J."/>
            <person name="Hoegger P.J."/>
            <person name="Jain P."/>
            <person name="Kilaru S."/>
            <person name="Labbe J."/>
            <person name="Lin Y.C."/>
            <person name="Legue V."/>
            <person name="Le Tacon F."/>
            <person name="Marmeisse R."/>
            <person name="Melayah D."/>
            <person name="Montanini B."/>
            <person name="Muratet M."/>
            <person name="Nehls U."/>
            <person name="Niculita-Hirzel H."/>
            <person name="Oudot-Le Secq M.P."/>
            <person name="Peter M."/>
            <person name="Quesneville H."/>
            <person name="Rajashekar B."/>
            <person name="Reich M."/>
            <person name="Rouhier N."/>
            <person name="Schmutz J."/>
            <person name="Yin T."/>
            <person name="Chalot M."/>
            <person name="Henrissat B."/>
            <person name="Kuees U."/>
            <person name="Lucas S."/>
            <person name="Van de Peer Y."/>
            <person name="Podila G.K."/>
            <person name="Polle A."/>
            <person name="Pukkila P.J."/>
            <person name="Richardson P.M."/>
            <person name="Rouze P."/>
            <person name="Sanders I.R."/>
            <person name="Stajich J.E."/>
            <person name="Tunlid A."/>
            <person name="Tuskan G."/>
            <person name="Grigoriev I.V."/>
        </authorList>
    </citation>
    <scope>NUCLEOTIDE SEQUENCE [LARGE SCALE GENOMIC DNA]</scope>
    <source>
        <strain evidence="4">S238N-H82 / ATCC MYA-4686</strain>
    </source>
</reference>
<feature type="compositionally biased region" description="Pro residues" evidence="1">
    <location>
        <begin position="496"/>
        <end position="505"/>
    </location>
</feature>
<accession>B0DKL7</accession>
<evidence type="ECO:0000256" key="1">
    <source>
        <dbReference type="SAM" id="MobiDB-lite"/>
    </source>
</evidence>
<dbReference type="OrthoDB" id="435460at2759"/>
<dbReference type="Gene3D" id="1.10.10.60">
    <property type="entry name" value="Homeodomain-like"/>
    <property type="match status" value="3"/>
</dbReference>
<dbReference type="InterPro" id="IPR009057">
    <property type="entry name" value="Homeodomain-like_sf"/>
</dbReference>
<organism evidence="4">
    <name type="scientific">Laccaria bicolor (strain S238N-H82 / ATCC MYA-4686)</name>
    <name type="common">Bicoloured deceiver</name>
    <name type="synonym">Laccaria laccata var. bicolor</name>
    <dbReference type="NCBI Taxonomy" id="486041"/>
    <lineage>
        <taxon>Eukaryota</taxon>
        <taxon>Fungi</taxon>
        <taxon>Dikarya</taxon>
        <taxon>Basidiomycota</taxon>
        <taxon>Agaricomycotina</taxon>
        <taxon>Agaricomycetes</taxon>
        <taxon>Agaricomycetidae</taxon>
        <taxon>Agaricales</taxon>
        <taxon>Agaricineae</taxon>
        <taxon>Hydnangiaceae</taxon>
        <taxon>Laccaria</taxon>
    </lineage>
</organism>
<feature type="compositionally biased region" description="Pro residues" evidence="1">
    <location>
        <begin position="916"/>
        <end position="926"/>
    </location>
</feature>
<dbReference type="SUPFAM" id="SSF46689">
    <property type="entry name" value="Homeodomain-like"/>
    <property type="match status" value="3"/>
</dbReference>
<name>B0DKL7_LACBS</name>
<feature type="compositionally biased region" description="Basic and acidic residues" evidence="1">
    <location>
        <begin position="881"/>
        <end position="904"/>
    </location>
</feature>
<feature type="domain" description="TERF2-interacting telomeric protein 1 Myb" evidence="2">
    <location>
        <begin position="136"/>
        <end position="193"/>
    </location>
</feature>
<feature type="compositionally biased region" description="Acidic residues" evidence="1">
    <location>
        <begin position="341"/>
        <end position="372"/>
    </location>
</feature>
<proteinExistence type="predicted"/>
<feature type="compositionally biased region" description="Basic and acidic residues" evidence="1">
    <location>
        <begin position="929"/>
        <end position="938"/>
    </location>
</feature>
<feature type="compositionally biased region" description="Basic and acidic residues" evidence="1">
    <location>
        <begin position="380"/>
        <end position="391"/>
    </location>
</feature>
<feature type="region of interest" description="Disordered" evidence="1">
    <location>
        <begin position="209"/>
        <end position="511"/>
    </location>
</feature>
<dbReference type="Pfam" id="PF08914">
    <property type="entry name" value="Myb_Rap1"/>
    <property type="match status" value="1"/>
</dbReference>
<dbReference type="KEGG" id="lbc:LACBIDRAFT_330197"/>
<feature type="region of interest" description="Disordered" evidence="1">
    <location>
        <begin position="648"/>
        <end position="667"/>
    </location>
</feature>
<evidence type="ECO:0000259" key="2">
    <source>
        <dbReference type="Pfam" id="PF08914"/>
    </source>
</evidence>
<feature type="compositionally biased region" description="Basic and acidic residues" evidence="1">
    <location>
        <begin position="654"/>
        <end position="667"/>
    </location>
</feature>
<dbReference type="InterPro" id="IPR015010">
    <property type="entry name" value="TERF2IP_Myb"/>
</dbReference>
<dbReference type="HOGENOM" id="CLU_326266_0_0_1"/>
<dbReference type="AlphaFoldDB" id="B0DKL7"/>
<protein>
    <submittedName>
        <fullName evidence="3">Predicted protein</fullName>
    </submittedName>
</protein>
<dbReference type="STRING" id="486041.B0DKL7"/>
<feature type="compositionally biased region" description="Polar residues" evidence="1">
    <location>
        <begin position="292"/>
        <end position="304"/>
    </location>
</feature>
<sequence>MYATFRATSNLKESSEARLQALGIHIQIFSRMLGTLYTDEEDQHLVKYLATYTPGTAGRCGTKLYKDLVDNLSTRRTPFTDEENQHLVKYLATYTFGTVGRCGNKLYKDLVDNIKSGRGAPGTPGSHGLSTRRTPFTDEENQHLVKYLATYTPGIAGRCGNKLYKNLVENVDEKLPWSKEHSWQSWRERYRKNQDRFNHLIRLYQKEKNLPEEHRTVPRSFKPETGPTTASEEEADVNEEVHQRKRKRVSETGNGSAKRPKHDQTPSVTHPARKRANAQAGAVVGPSKRRQSALSSGQKASSRTGPIDQEAKRPPTSGHPPAENTDTEEEDEAWPVHSGDYSDETFTDQEPDDDESEVDAMLTDDMDEDIYDLLEPSGSPHEDHELVDSDLKTLPSPSPTTEELDLFGRYDPPHSRPASPAEFPRRSKRRPFSIHPSQEPTPPVSGTDDSTLTIRARVSAKKLAVLKDPLITNPTHKSQSKASKLRRQNVDDDPFETPPPSPQPAAKPKRAPVLVQGNFRTVFNSRATGAGSNSDSVVEVVDTNKTWAPQQNKGVTTRSRTLVKLKNEASPVQKVDKGKDKDQNIDAAPLTNQLKRAETVVDGLVKGGVDEDHAMDVDDEPADGAALVDKGVQREPCVSRIHLAENGQSNDCNGKGRAEIESEERPSKVTNVNVVVNTEQDQTSMTPDPPPRRRQPVQVNAVATSSKVTFADLPMNSSPQLPYEYGSLDVEPLSPRSSTPLNTSRRQSRCSVPIAGSLSPEELEVVYKFGVRGVLEKMAADLGFAYKPVRLIFEQTKSFSKTLVVLRRIMEAGNNVGNEMLAELALEDDEAEDDDEANQSHILDGLFFDTRHKPEVKRSSLNANPFLDDGQISEYSPSTKSRAEFSRLVKQEREEDALSRERQRSGRLPRNSSPSTQPPTPSPLPTLHPKAEPGDLTSDTRKLSEEEMYDLFGGPLSQSTVEDSQSQIQPERRLRELKAEFKRLAMTVTAHDTTAFEYEQKLDPHVLRAWTLELILERTVPPLKSSP</sequence>
<evidence type="ECO:0000313" key="3">
    <source>
        <dbReference type="EMBL" id="EDR05087.1"/>
    </source>
</evidence>
<keyword evidence="4" id="KW-1185">Reference proteome</keyword>
<dbReference type="GeneID" id="6080122"/>